<name>A0ABT3DFI0_9BACI</name>
<organism evidence="1 2">
    <name type="scientific">Metabacillus halosaccharovorans</name>
    <dbReference type="NCBI Taxonomy" id="930124"/>
    <lineage>
        <taxon>Bacteria</taxon>
        <taxon>Bacillati</taxon>
        <taxon>Bacillota</taxon>
        <taxon>Bacilli</taxon>
        <taxon>Bacillales</taxon>
        <taxon>Bacillaceae</taxon>
        <taxon>Metabacillus</taxon>
    </lineage>
</organism>
<evidence type="ECO:0000313" key="2">
    <source>
        <dbReference type="Proteomes" id="UP001526147"/>
    </source>
</evidence>
<evidence type="ECO:0000313" key="1">
    <source>
        <dbReference type="EMBL" id="MCV9885761.1"/>
    </source>
</evidence>
<sequence>MENKDWLLTELKTIEEWEQDQKGIFFWEKIGRLPFKLLDKITPAFIQKKIGVLLDELGQFVQTGGQYLTQEKLILKRLQKQSNQHQELTIQDIASLPLSTMDEISDQLKTNRGNLATIQGATTGVGGIFTLAIDIPVLLGLSLKTLQEIAITYGYDPKDRDERIFIVKCLQFSSADIVGKQAILNELSSFYKRKEVTNNEMISQLQGWREVVYTYRDQFGWKKLLQMVPIAGILFGAITNRSMINDLSEVGIMLYRKRRILEKLNENEKELAE</sequence>
<dbReference type="PANTHER" id="PTHR41260:SF1">
    <property type="entry name" value="PROTEIN ECSC"/>
    <property type="match status" value="1"/>
</dbReference>
<dbReference type="EMBL" id="JAOYEY010000033">
    <property type="protein sequence ID" value="MCV9885761.1"/>
    <property type="molecule type" value="Genomic_DNA"/>
</dbReference>
<dbReference type="InterPro" id="IPR024787">
    <property type="entry name" value="EcsC"/>
</dbReference>
<dbReference type="Pfam" id="PF12787">
    <property type="entry name" value="EcsC"/>
    <property type="match status" value="1"/>
</dbReference>
<dbReference type="Proteomes" id="UP001526147">
    <property type="component" value="Unassembled WGS sequence"/>
</dbReference>
<proteinExistence type="predicted"/>
<keyword evidence="2" id="KW-1185">Reference proteome</keyword>
<protein>
    <submittedName>
        <fullName evidence="1">EcsC family protein</fullName>
    </submittedName>
</protein>
<dbReference type="PANTHER" id="PTHR41260">
    <property type="entry name" value="PROTEIN ECSC"/>
    <property type="match status" value="1"/>
</dbReference>
<reference evidence="1 2" key="1">
    <citation type="submission" date="2022-10" db="EMBL/GenBank/DDBJ databases">
        <title>Draft genome assembly of moderately radiation resistant bacterium Metabacillus halosaccharovorans.</title>
        <authorList>
            <person name="Pal S."/>
            <person name="Gopinathan A."/>
        </authorList>
    </citation>
    <scope>NUCLEOTIDE SEQUENCE [LARGE SCALE GENOMIC DNA]</scope>
    <source>
        <strain evidence="1 2">VITHBRA001</strain>
    </source>
</reference>
<comment type="caution">
    <text evidence="1">The sequence shown here is derived from an EMBL/GenBank/DDBJ whole genome shotgun (WGS) entry which is preliminary data.</text>
</comment>
<accession>A0ABT3DFI0</accession>
<gene>
    <name evidence="1" type="ORF">OIH86_08845</name>
</gene>
<dbReference type="RefSeq" id="WP_264142489.1">
    <property type="nucleotide sequence ID" value="NZ_JAOYEY010000033.1"/>
</dbReference>